<evidence type="ECO:0000313" key="6">
    <source>
        <dbReference type="Proteomes" id="UP000517765"/>
    </source>
</evidence>
<evidence type="ECO:0000256" key="2">
    <source>
        <dbReference type="SAM" id="SignalP"/>
    </source>
</evidence>
<dbReference type="RefSeq" id="WP_143648638.1">
    <property type="nucleotide sequence ID" value="NZ_JABJXA010000038.1"/>
</dbReference>
<reference evidence="3" key="3">
    <citation type="journal article" name="Syst. Appl. Microbiol.">
        <title>Streptomyces alkaliterrae sp. nov., isolated from an alkaline soil, and emended descriptions of Streptomyces alkaliphilus, Streptomyces calidiresistens and Streptomyces durbertensis.</title>
        <authorList>
            <person name="Swiecimska M."/>
            <person name="Golinska P."/>
            <person name="Nouioui I."/>
            <person name="Wypij M."/>
            <person name="Rai M."/>
            <person name="Sangal V."/>
            <person name="Goodfellow M."/>
        </authorList>
    </citation>
    <scope>NUCLEOTIDE SEQUENCE</scope>
    <source>
        <strain evidence="3">OF8</strain>
    </source>
</reference>
<feature type="signal peptide" evidence="2">
    <location>
        <begin position="1"/>
        <end position="38"/>
    </location>
</feature>
<gene>
    <name evidence="4" type="ORF">FNX44_014485</name>
    <name evidence="3" type="ORF">H3147_09060</name>
</gene>
<keyword evidence="5" id="KW-1185">Reference proteome</keyword>
<sequence>MASRPRHARPAAPRLLRAGVTLSAAAGVALSAAGAAQAAIVDDPVGSLGHAVAPFTNLQLHPLAKTGVDPLDNGVGTQIADFQPITTTALTEPLSSGSNLSDLVGRATDLPGR</sequence>
<dbReference type="EMBL" id="VJYK02000135">
    <property type="protein sequence ID" value="MQS03057.1"/>
    <property type="molecule type" value="Genomic_DNA"/>
</dbReference>
<dbReference type="AlphaFoldDB" id="A0A5P0YTV3"/>
<organism evidence="4 5">
    <name type="scientific">Streptomyces alkaliterrae</name>
    <dbReference type="NCBI Taxonomy" id="2213162"/>
    <lineage>
        <taxon>Bacteria</taxon>
        <taxon>Bacillati</taxon>
        <taxon>Actinomycetota</taxon>
        <taxon>Actinomycetes</taxon>
        <taxon>Kitasatosporales</taxon>
        <taxon>Streptomycetaceae</taxon>
        <taxon>Streptomyces</taxon>
    </lineage>
</organism>
<protein>
    <recommendedName>
        <fullName evidence="7">Secreted protein</fullName>
    </recommendedName>
</protein>
<feature type="compositionally biased region" description="Polar residues" evidence="1">
    <location>
        <begin position="90"/>
        <end position="101"/>
    </location>
</feature>
<feature type="chain" id="PRO_5036149079" description="Secreted protein" evidence="2">
    <location>
        <begin position="39"/>
        <end position="113"/>
    </location>
</feature>
<feature type="region of interest" description="Disordered" evidence="1">
    <location>
        <begin position="90"/>
        <end position="113"/>
    </location>
</feature>
<evidence type="ECO:0000313" key="4">
    <source>
        <dbReference type="EMBL" id="MQS03057.1"/>
    </source>
</evidence>
<keyword evidence="2" id="KW-0732">Signal</keyword>
<dbReference type="OrthoDB" id="3872455at2"/>
<evidence type="ECO:0000256" key="1">
    <source>
        <dbReference type="SAM" id="MobiDB-lite"/>
    </source>
</evidence>
<name>A0A5P0YTV3_9ACTN</name>
<dbReference type="EMBL" id="JABJXA010000038">
    <property type="protein sequence ID" value="MBB1258982.1"/>
    <property type="molecule type" value="Genomic_DNA"/>
</dbReference>
<proteinExistence type="predicted"/>
<dbReference type="Proteomes" id="UP000320857">
    <property type="component" value="Unassembled WGS sequence"/>
</dbReference>
<accession>A0A5P0YTV3</accession>
<evidence type="ECO:0000313" key="3">
    <source>
        <dbReference type="EMBL" id="MBB1258982.1"/>
    </source>
</evidence>
<reference evidence="4 5" key="1">
    <citation type="submission" date="2019-10" db="EMBL/GenBank/DDBJ databases">
        <title>Streptomyces sp. nov., a novel actinobacterium isolated from alkaline environment.</title>
        <authorList>
            <person name="Golinska P."/>
        </authorList>
    </citation>
    <scope>NUCLEOTIDE SEQUENCE [LARGE SCALE GENOMIC DNA]</scope>
    <source>
        <strain evidence="4 5">OF1</strain>
    </source>
</reference>
<comment type="caution">
    <text evidence="4">The sequence shown here is derived from an EMBL/GenBank/DDBJ whole genome shotgun (WGS) entry which is preliminary data.</text>
</comment>
<dbReference type="Proteomes" id="UP000517765">
    <property type="component" value="Unassembled WGS sequence"/>
</dbReference>
<evidence type="ECO:0008006" key="7">
    <source>
        <dbReference type="Google" id="ProtNLM"/>
    </source>
</evidence>
<evidence type="ECO:0000313" key="5">
    <source>
        <dbReference type="Proteomes" id="UP000320857"/>
    </source>
</evidence>
<reference evidence="6" key="2">
    <citation type="submission" date="2020-05" db="EMBL/GenBank/DDBJ databases">
        <title>Classification of alakaliphilic streptomycetes isolated from an alkaline soil next to Lonar Crater, India and a proposal for the recognition of Streptomyces alkaliterrae sp. nov.</title>
        <authorList>
            <person name="Golinska P."/>
        </authorList>
    </citation>
    <scope>NUCLEOTIDE SEQUENCE [LARGE SCALE GENOMIC DNA]</scope>
    <source>
        <strain evidence="6">OF8</strain>
    </source>
</reference>